<dbReference type="Gene3D" id="3.40.50.410">
    <property type="entry name" value="von Willebrand factor, type A domain"/>
    <property type="match status" value="1"/>
</dbReference>
<dbReference type="AlphaFoldDB" id="A0A6H9UX35"/>
<dbReference type="SUPFAM" id="SSF53300">
    <property type="entry name" value="vWA-like"/>
    <property type="match status" value="1"/>
</dbReference>
<dbReference type="SMART" id="SM00327">
    <property type="entry name" value="VWA"/>
    <property type="match status" value="1"/>
</dbReference>
<dbReference type="Proteomes" id="UP000442707">
    <property type="component" value="Unassembled WGS sequence"/>
</dbReference>
<dbReference type="RefSeq" id="WP_150951449.1">
    <property type="nucleotide sequence ID" value="NZ_VZRB01000019.1"/>
</dbReference>
<name>A0A6H9UX35_9ACTN</name>
<sequence>MAAVSGFWRRLLVAFSDAAPSLRTIARTADGGRTRRLLLAFSDASPAFRPAATRLDHPEGYDQARAADRPEPLSHCADVVVDTDTRERQPLVLCLDTSSSMAGGPIQALNTALREWTEELHSDSFLSSTVEVAVVTFGGQGVTVWRGPRPLPPRTSASPFIRADLFEPPHLSAAGVTPMTEALKLSVRLVAARKAEHRETGVPYYRPSVLLVTDGMPTDSQGHPSNNWRELVPMLADQQQARRLRLYAIGMGGITNAGYEVLEALAPDFNARLPGFPFRELFQMISASAGVVQRDAGDDVHAEIFAHFKSAWEAS</sequence>
<comment type="caution">
    <text evidence="2">The sequence shown here is derived from an EMBL/GenBank/DDBJ whole genome shotgun (WGS) entry which is preliminary data.</text>
</comment>
<dbReference type="Pfam" id="PF00092">
    <property type="entry name" value="VWA"/>
    <property type="match status" value="1"/>
</dbReference>
<evidence type="ECO:0000259" key="1">
    <source>
        <dbReference type="PROSITE" id="PS50234"/>
    </source>
</evidence>
<dbReference type="EMBL" id="VZRB01000019">
    <property type="protein sequence ID" value="KAB1143470.1"/>
    <property type="molecule type" value="Genomic_DNA"/>
</dbReference>
<proteinExistence type="predicted"/>
<evidence type="ECO:0000313" key="3">
    <source>
        <dbReference type="Proteomes" id="UP000442707"/>
    </source>
</evidence>
<protein>
    <submittedName>
        <fullName evidence="2">VWA domain-containing protein</fullName>
    </submittedName>
</protein>
<dbReference type="PROSITE" id="PS50234">
    <property type="entry name" value="VWFA"/>
    <property type="match status" value="1"/>
</dbReference>
<dbReference type="InterPro" id="IPR002035">
    <property type="entry name" value="VWF_A"/>
</dbReference>
<feature type="domain" description="VWFA" evidence="1">
    <location>
        <begin position="90"/>
        <end position="300"/>
    </location>
</feature>
<keyword evidence="3" id="KW-1185">Reference proteome</keyword>
<evidence type="ECO:0000313" key="2">
    <source>
        <dbReference type="EMBL" id="KAB1143470.1"/>
    </source>
</evidence>
<accession>A0A6H9UX35</accession>
<gene>
    <name evidence="2" type="ORF">F7R91_25200</name>
</gene>
<organism evidence="2 3">
    <name type="scientific">Streptomyces luteolifulvus</name>
    <dbReference type="NCBI Taxonomy" id="2615112"/>
    <lineage>
        <taxon>Bacteria</taxon>
        <taxon>Bacillati</taxon>
        <taxon>Actinomycetota</taxon>
        <taxon>Actinomycetes</taxon>
        <taxon>Kitasatosporales</taxon>
        <taxon>Streptomycetaceae</taxon>
        <taxon>Streptomyces</taxon>
    </lineage>
</organism>
<dbReference type="InterPro" id="IPR036465">
    <property type="entry name" value="vWFA_dom_sf"/>
</dbReference>
<reference evidence="2 3" key="1">
    <citation type="submission" date="2019-09" db="EMBL/GenBank/DDBJ databases">
        <title>Screening of Novel Bioactive Compounds from Soil-Associated.</title>
        <authorList>
            <person name="Zhao S."/>
        </authorList>
    </citation>
    <scope>NUCLEOTIDE SEQUENCE [LARGE SCALE GENOMIC DNA]</scope>
    <source>
        <strain evidence="2 3">HIT-DPA4</strain>
    </source>
</reference>